<keyword evidence="11 17" id="KW-1133">Transmembrane helix</keyword>
<dbReference type="GO" id="GO:0071555">
    <property type="term" value="P:cell wall organization"/>
    <property type="evidence" value="ECO:0007669"/>
    <property type="project" value="UniProtKB-KW"/>
</dbReference>
<dbReference type="EC" id="2.4.99.28" evidence="17"/>
<dbReference type="GO" id="GO:0015648">
    <property type="term" value="F:lipid-linked peptidoglycan transporter activity"/>
    <property type="evidence" value="ECO:0007669"/>
    <property type="project" value="TreeGrafter"/>
</dbReference>
<dbReference type="OrthoDB" id="9768187at2"/>
<dbReference type="GO" id="GO:0008955">
    <property type="term" value="F:peptidoglycan glycosyltransferase activity"/>
    <property type="evidence" value="ECO:0007669"/>
    <property type="project" value="UniProtKB-UniRule"/>
</dbReference>
<keyword evidence="6 17" id="KW-0328">Glycosyltransferase</keyword>
<evidence type="ECO:0000256" key="2">
    <source>
        <dbReference type="ARBA" id="ARBA00004752"/>
    </source>
</evidence>
<dbReference type="UniPathway" id="UPA00219"/>
<keyword evidence="10 17" id="KW-0573">Peptidoglycan synthesis</keyword>
<feature type="transmembrane region" description="Helical" evidence="17">
    <location>
        <begin position="180"/>
        <end position="197"/>
    </location>
</feature>
<feature type="transmembrane region" description="Helical" evidence="17">
    <location>
        <begin position="325"/>
        <end position="346"/>
    </location>
</feature>
<dbReference type="eggNOG" id="COG0772">
    <property type="taxonomic scope" value="Bacteria"/>
</dbReference>
<dbReference type="PROSITE" id="PS00428">
    <property type="entry name" value="FTSW_RODA_SPOVE"/>
    <property type="match status" value="1"/>
</dbReference>
<evidence type="ECO:0000256" key="13">
    <source>
        <dbReference type="ARBA" id="ARBA00023306"/>
    </source>
</evidence>
<evidence type="ECO:0000256" key="1">
    <source>
        <dbReference type="ARBA" id="ARBA00004651"/>
    </source>
</evidence>
<evidence type="ECO:0000313" key="19">
    <source>
        <dbReference type="Proteomes" id="UP000017640"/>
    </source>
</evidence>
<evidence type="ECO:0000256" key="16">
    <source>
        <dbReference type="ARBA" id="ARBA00049902"/>
    </source>
</evidence>
<keyword evidence="13 17" id="KW-0131">Cell cycle</keyword>
<evidence type="ECO:0000256" key="9">
    <source>
        <dbReference type="ARBA" id="ARBA00022960"/>
    </source>
</evidence>
<feature type="transmembrane region" description="Helical" evidence="17">
    <location>
        <begin position="62"/>
        <end position="80"/>
    </location>
</feature>
<comment type="subcellular location">
    <subcellularLocation>
        <location evidence="17">Cell inner membrane</location>
        <topology evidence="17">Multi-pass membrane protein</topology>
    </subcellularLocation>
    <subcellularLocation>
        <location evidence="1">Cell membrane</location>
        <topology evidence="1">Multi-pass membrane protein</topology>
    </subcellularLocation>
    <text evidence="17">Localizes to the division septum.</text>
</comment>
<dbReference type="InterPro" id="IPR013437">
    <property type="entry name" value="FtsW"/>
</dbReference>
<evidence type="ECO:0000256" key="7">
    <source>
        <dbReference type="ARBA" id="ARBA00022679"/>
    </source>
</evidence>
<keyword evidence="3 17" id="KW-1003">Cell membrane</keyword>
<keyword evidence="9 17" id="KW-0133">Cell shape</keyword>
<keyword evidence="7 17" id="KW-0808">Transferase</keyword>
<dbReference type="PANTHER" id="PTHR30474:SF2">
    <property type="entry name" value="PEPTIDOGLYCAN GLYCOSYLTRANSFERASE FTSW-RELATED"/>
    <property type="match status" value="1"/>
</dbReference>
<keyword evidence="12 17" id="KW-0472">Membrane</keyword>
<evidence type="ECO:0000256" key="17">
    <source>
        <dbReference type="HAMAP-Rule" id="MF_00913"/>
    </source>
</evidence>
<evidence type="ECO:0000256" key="15">
    <source>
        <dbReference type="ARBA" id="ARBA00038053"/>
    </source>
</evidence>
<dbReference type="Pfam" id="PF01098">
    <property type="entry name" value="FTSW_RODA_SPOVE"/>
    <property type="match status" value="1"/>
</dbReference>
<dbReference type="NCBIfam" id="TIGR02614">
    <property type="entry name" value="ftsW"/>
    <property type="match status" value="1"/>
</dbReference>
<evidence type="ECO:0000313" key="18">
    <source>
        <dbReference type="EMBL" id="AGY92488.1"/>
    </source>
</evidence>
<proteinExistence type="inferred from homology"/>
<comment type="pathway">
    <text evidence="2 17">Cell wall biogenesis; peptidoglycan biosynthesis.</text>
</comment>
<keyword evidence="14 17" id="KW-0961">Cell wall biogenesis/degradation</keyword>
<feature type="transmembrane region" description="Helical" evidence="17">
    <location>
        <begin position="87"/>
        <end position="106"/>
    </location>
</feature>
<evidence type="ECO:0000256" key="11">
    <source>
        <dbReference type="ARBA" id="ARBA00022989"/>
    </source>
</evidence>
<dbReference type="GO" id="GO:0009252">
    <property type="term" value="P:peptidoglycan biosynthetic process"/>
    <property type="evidence" value="ECO:0007669"/>
    <property type="project" value="UniProtKB-UniRule"/>
</dbReference>
<dbReference type="KEGG" id="spiu:SPICUR_07640"/>
<evidence type="ECO:0000256" key="8">
    <source>
        <dbReference type="ARBA" id="ARBA00022692"/>
    </source>
</evidence>
<name>U5T7X1_9GAMM</name>
<feature type="transmembrane region" description="Helical" evidence="17">
    <location>
        <begin position="280"/>
        <end position="304"/>
    </location>
</feature>
<dbReference type="EMBL" id="CP005990">
    <property type="protein sequence ID" value="AGY92488.1"/>
    <property type="molecule type" value="Genomic_DNA"/>
</dbReference>
<sequence>MAERVLSPVFAAIRGHREMTGIDIDRPLLAAIIALAALGLVMMASASVAIAEAAHGTPTHFLYRQLAFWVAAAVAFAICLRLPLEWLAALSAPLLVISFFLLILVLVPGVGHEVNGATRWIPLGPINVQVSEFARLFLLIYFAAFIERHGPALRQSVRPMLPVGLIMVAVGALLLAEPDFGALAVFAATLGGILFIAGLPLLIFLGLMGVGGLAGTALVMAEPYRLERFTAFTDPWADPFASGFQLTQSLIAVGRGEWFGVGLGNSVQKLFYLPEAHTDFLFAVLAEELGVVGMAVTIGLYAFIVWRACRIGAVSLRAGRHFGGLLAYGVGIAFGLQAFVNMGVNLGLLPTKGLTLPLMSYGGSSLLATALALGLLMRADLECRRAGRAASHRARRRSS</sequence>
<evidence type="ECO:0000256" key="14">
    <source>
        <dbReference type="ARBA" id="ARBA00023316"/>
    </source>
</evidence>
<dbReference type="PATRIC" id="fig|1335757.3.peg.1493"/>
<evidence type="ECO:0000256" key="4">
    <source>
        <dbReference type="ARBA" id="ARBA00022519"/>
    </source>
</evidence>
<dbReference type="PANTHER" id="PTHR30474">
    <property type="entry name" value="CELL CYCLE PROTEIN"/>
    <property type="match status" value="1"/>
</dbReference>
<dbReference type="RefSeq" id="WP_023367703.1">
    <property type="nucleotide sequence ID" value="NC_022664.1"/>
</dbReference>
<keyword evidence="19" id="KW-1185">Reference proteome</keyword>
<accession>U5T7X1</accession>
<reference evidence="18 19" key="1">
    <citation type="journal article" date="2013" name="BMC Genomics">
        <title>Genomes of "Spiribacter", a streamlined, successful halophilic bacterium.</title>
        <authorList>
            <person name="Lopez-Perez M."/>
            <person name="Ghai R."/>
            <person name="Leon M.J."/>
            <person name="Rodriguez-Olmos A."/>
            <person name="Copa-Patino J.L."/>
            <person name="Soliveri J."/>
            <person name="Sanchez-Porro C."/>
            <person name="Ventosa A."/>
            <person name="Rodriguez-Valera F."/>
        </authorList>
    </citation>
    <scope>NUCLEOTIDE SEQUENCE [LARGE SCALE GENOMIC DNA]</scope>
    <source>
        <strain evidence="18 19">UAH-SP71</strain>
    </source>
</reference>
<evidence type="ECO:0000256" key="3">
    <source>
        <dbReference type="ARBA" id="ARBA00022475"/>
    </source>
</evidence>
<gene>
    <name evidence="17" type="primary">ftsW</name>
    <name evidence="18" type="ORF">SPICUR_07640</name>
</gene>
<feature type="transmembrane region" description="Helical" evidence="17">
    <location>
        <begin position="126"/>
        <end position="145"/>
    </location>
</feature>
<evidence type="ECO:0000256" key="12">
    <source>
        <dbReference type="ARBA" id="ARBA00023136"/>
    </source>
</evidence>
<feature type="transmembrane region" description="Helical" evidence="17">
    <location>
        <begin position="157"/>
        <end position="174"/>
    </location>
</feature>
<dbReference type="HAMAP" id="MF_00913">
    <property type="entry name" value="PGT_FtsW_proteobact"/>
    <property type="match status" value="1"/>
</dbReference>
<comment type="similarity">
    <text evidence="15 17">Belongs to the SEDS family. FtsW subfamily.</text>
</comment>
<dbReference type="InterPro" id="IPR018365">
    <property type="entry name" value="Cell_cycle_FtsW-rel_CS"/>
</dbReference>
<dbReference type="STRING" id="1335757.SPICUR_07640"/>
<evidence type="ECO:0000256" key="10">
    <source>
        <dbReference type="ARBA" id="ARBA00022984"/>
    </source>
</evidence>
<dbReference type="GO" id="GO:0008360">
    <property type="term" value="P:regulation of cell shape"/>
    <property type="evidence" value="ECO:0007669"/>
    <property type="project" value="UniProtKB-KW"/>
</dbReference>
<dbReference type="GO" id="GO:0043093">
    <property type="term" value="P:FtsZ-dependent cytokinesis"/>
    <property type="evidence" value="ECO:0007669"/>
    <property type="project" value="UniProtKB-UniRule"/>
</dbReference>
<evidence type="ECO:0000256" key="5">
    <source>
        <dbReference type="ARBA" id="ARBA00022618"/>
    </source>
</evidence>
<comment type="function">
    <text evidence="17">Peptidoglycan polymerase that is essential for cell division.</text>
</comment>
<dbReference type="AlphaFoldDB" id="U5T7X1"/>
<feature type="transmembrane region" description="Helical" evidence="17">
    <location>
        <begin position="28"/>
        <end position="50"/>
    </location>
</feature>
<keyword evidence="4 17" id="KW-0997">Cell inner membrane</keyword>
<feature type="transmembrane region" description="Helical" evidence="17">
    <location>
        <begin position="202"/>
        <end position="221"/>
    </location>
</feature>
<dbReference type="HOGENOM" id="CLU_029243_1_1_6"/>
<dbReference type="InterPro" id="IPR001182">
    <property type="entry name" value="FtsW/RodA"/>
</dbReference>
<keyword evidence="8 17" id="KW-0812">Transmembrane</keyword>
<evidence type="ECO:0000256" key="6">
    <source>
        <dbReference type="ARBA" id="ARBA00022676"/>
    </source>
</evidence>
<organism evidence="18 19">
    <name type="scientific">Spiribacter curvatus</name>
    <dbReference type="NCBI Taxonomy" id="1335757"/>
    <lineage>
        <taxon>Bacteria</taxon>
        <taxon>Pseudomonadati</taxon>
        <taxon>Pseudomonadota</taxon>
        <taxon>Gammaproteobacteria</taxon>
        <taxon>Chromatiales</taxon>
        <taxon>Ectothiorhodospiraceae</taxon>
        <taxon>Spiribacter</taxon>
    </lineage>
</organism>
<feature type="transmembrane region" description="Helical" evidence="17">
    <location>
        <begin position="358"/>
        <end position="376"/>
    </location>
</feature>
<comment type="catalytic activity">
    <reaction evidence="16 17">
        <text>[GlcNAc-(1-&gt;4)-Mur2Ac(oyl-L-Ala-gamma-D-Glu-L-Lys-D-Ala-D-Ala)](n)-di-trans,octa-cis-undecaprenyl diphosphate + beta-D-GlcNAc-(1-&gt;4)-Mur2Ac(oyl-L-Ala-gamma-D-Glu-L-Lys-D-Ala-D-Ala)-di-trans,octa-cis-undecaprenyl diphosphate = [GlcNAc-(1-&gt;4)-Mur2Ac(oyl-L-Ala-gamma-D-Glu-L-Lys-D-Ala-D-Ala)](n+1)-di-trans,octa-cis-undecaprenyl diphosphate + di-trans,octa-cis-undecaprenyl diphosphate + H(+)</text>
        <dbReference type="Rhea" id="RHEA:23708"/>
        <dbReference type="Rhea" id="RHEA-COMP:9602"/>
        <dbReference type="Rhea" id="RHEA-COMP:9603"/>
        <dbReference type="ChEBI" id="CHEBI:15378"/>
        <dbReference type="ChEBI" id="CHEBI:58405"/>
        <dbReference type="ChEBI" id="CHEBI:60033"/>
        <dbReference type="ChEBI" id="CHEBI:78435"/>
        <dbReference type="EC" id="2.4.99.28"/>
    </reaction>
</comment>
<keyword evidence="5 17" id="KW-0132">Cell division</keyword>
<protein>
    <recommendedName>
        <fullName evidence="17">Probable peptidoglycan glycosyltransferase FtsW</fullName>
        <shortName evidence="17">PGT</shortName>
        <ecNumber evidence="17">2.4.99.28</ecNumber>
    </recommendedName>
    <alternativeName>
        <fullName evidence="17">Cell division protein FtsW</fullName>
    </alternativeName>
    <alternativeName>
        <fullName evidence="17">Cell wall polymerase</fullName>
    </alternativeName>
    <alternativeName>
        <fullName evidence="17">Peptidoglycan polymerase</fullName>
        <shortName evidence="17">PG polymerase</shortName>
    </alternativeName>
</protein>
<dbReference type="GO" id="GO:0005886">
    <property type="term" value="C:plasma membrane"/>
    <property type="evidence" value="ECO:0007669"/>
    <property type="project" value="UniProtKB-SubCell"/>
</dbReference>
<dbReference type="Proteomes" id="UP000017640">
    <property type="component" value="Chromosome"/>
</dbReference>
<dbReference type="GO" id="GO:0032153">
    <property type="term" value="C:cell division site"/>
    <property type="evidence" value="ECO:0007669"/>
    <property type="project" value="UniProtKB-UniRule"/>
</dbReference>